<dbReference type="InterPro" id="IPR051316">
    <property type="entry name" value="Zinc-reg_GTPase_activator"/>
</dbReference>
<feature type="compositionally biased region" description="Basic and acidic residues" evidence="6">
    <location>
        <begin position="234"/>
        <end position="244"/>
    </location>
</feature>
<evidence type="ECO:0000256" key="3">
    <source>
        <dbReference type="ARBA" id="ARBA00023186"/>
    </source>
</evidence>
<dbReference type="GO" id="GO:0000166">
    <property type="term" value="F:nucleotide binding"/>
    <property type="evidence" value="ECO:0007669"/>
    <property type="project" value="UniProtKB-KW"/>
</dbReference>
<dbReference type="InterPro" id="IPR011629">
    <property type="entry name" value="CobW-like_C"/>
</dbReference>
<dbReference type="SMART" id="SM00833">
    <property type="entry name" value="CobW_C"/>
    <property type="match status" value="1"/>
</dbReference>
<comment type="catalytic activity">
    <reaction evidence="5">
        <text>GTP + H2O = GDP + phosphate + H(+)</text>
        <dbReference type="Rhea" id="RHEA:19669"/>
        <dbReference type="ChEBI" id="CHEBI:15377"/>
        <dbReference type="ChEBI" id="CHEBI:15378"/>
        <dbReference type="ChEBI" id="CHEBI:37565"/>
        <dbReference type="ChEBI" id="CHEBI:43474"/>
        <dbReference type="ChEBI" id="CHEBI:58189"/>
    </reaction>
    <physiologicalReaction direction="left-to-right" evidence="5">
        <dbReference type="Rhea" id="RHEA:19670"/>
    </physiologicalReaction>
</comment>
<dbReference type="InterPro" id="IPR027417">
    <property type="entry name" value="P-loop_NTPase"/>
</dbReference>
<feature type="transmembrane region" description="Helical" evidence="7">
    <location>
        <begin position="12"/>
        <end position="33"/>
    </location>
</feature>
<keyword evidence="1" id="KW-0547">Nucleotide-binding</keyword>
<keyword evidence="7" id="KW-1133">Transmembrane helix</keyword>
<keyword evidence="7" id="KW-0472">Membrane</keyword>
<proteinExistence type="inferred from homology"/>
<feature type="domain" description="CobW C-terminal" evidence="8">
    <location>
        <begin position="255"/>
        <end position="346"/>
    </location>
</feature>
<dbReference type="Proteomes" id="UP000204221">
    <property type="component" value="Chromosome"/>
</dbReference>
<keyword evidence="2" id="KW-0378">Hydrolase</keyword>
<dbReference type="PANTHER" id="PTHR13748:SF62">
    <property type="entry name" value="COBW DOMAIN-CONTAINING PROTEIN"/>
    <property type="match status" value="1"/>
</dbReference>
<dbReference type="EMBL" id="CP022521">
    <property type="protein sequence ID" value="ASO20862.1"/>
    <property type="molecule type" value="Genomic_DNA"/>
</dbReference>
<dbReference type="CDD" id="cd03112">
    <property type="entry name" value="CobW-like"/>
    <property type="match status" value="1"/>
</dbReference>
<dbReference type="Gene3D" id="3.30.1220.10">
    <property type="entry name" value="CobW-like, C-terminal domain"/>
    <property type="match status" value="1"/>
</dbReference>
<reference evidence="9 10" key="1">
    <citation type="submission" date="2017-07" db="EMBL/GenBank/DDBJ databases">
        <title>Complete genome sequence of Actinoalloteichus hoggarensis DSM 45943, type strain of Actinoalloteichus hoggarensis.</title>
        <authorList>
            <person name="Ruckert C."/>
            <person name="Nouioui I."/>
            <person name="Willmese J."/>
            <person name="van Wezel G."/>
            <person name="Klenk H.-P."/>
            <person name="Kalinowski J."/>
            <person name="Zotchev S.B."/>
        </authorList>
    </citation>
    <scope>NUCLEOTIDE SEQUENCE [LARGE SCALE GENOMIC DNA]</scope>
    <source>
        <strain evidence="9 10">DSM 45943</strain>
    </source>
</reference>
<name>A0A221W4P7_9PSEU</name>
<evidence type="ECO:0000256" key="4">
    <source>
        <dbReference type="ARBA" id="ARBA00034320"/>
    </source>
</evidence>
<dbReference type="InterPro" id="IPR036627">
    <property type="entry name" value="CobW-likC_sf"/>
</dbReference>
<dbReference type="Pfam" id="PF07683">
    <property type="entry name" value="CobW_C"/>
    <property type="match status" value="1"/>
</dbReference>
<keyword evidence="10" id="KW-1185">Reference proteome</keyword>
<evidence type="ECO:0000313" key="10">
    <source>
        <dbReference type="Proteomes" id="UP000204221"/>
    </source>
</evidence>
<dbReference type="GO" id="GO:0016787">
    <property type="term" value="F:hydrolase activity"/>
    <property type="evidence" value="ECO:0007669"/>
    <property type="project" value="UniProtKB-KW"/>
</dbReference>
<evidence type="ECO:0000256" key="5">
    <source>
        <dbReference type="ARBA" id="ARBA00049117"/>
    </source>
</evidence>
<dbReference type="GO" id="GO:0005737">
    <property type="term" value="C:cytoplasm"/>
    <property type="evidence" value="ECO:0007669"/>
    <property type="project" value="TreeGrafter"/>
</dbReference>
<protein>
    <submittedName>
        <fullName evidence="9">Putative metal chaperone YciC</fullName>
    </submittedName>
</protein>
<organism evidence="9 10">
    <name type="scientific">Actinoalloteichus hoggarensis</name>
    <dbReference type="NCBI Taxonomy" id="1470176"/>
    <lineage>
        <taxon>Bacteria</taxon>
        <taxon>Bacillati</taxon>
        <taxon>Actinomycetota</taxon>
        <taxon>Actinomycetes</taxon>
        <taxon>Pseudonocardiales</taxon>
        <taxon>Pseudonocardiaceae</taxon>
        <taxon>Actinoalloteichus</taxon>
    </lineage>
</organism>
<dbReference type="Pfam" id="PF02492">
    <property type="entry name" value="cobW"/>
    <property type="match status" value="1"/>
</dbReference>
<keyword evidence="3" id="KW-0143">Chaperone</keyword>
<evidence type="ECO:0000313" key="9">
    <source>
        <dbReference type="EMBL" id="ASO20862.1"/>
    </source>
</evidence>
<dbReference type="InterPro" id="IPR003495">
    <property type="entry name" value="CobW/HypB/UreG_nucleotide-bd"/>
</dbReference>
<gene>
    <name evidence="9" type="primary">yciC2</name>
    <name evidence="9" type="ORF">AHOG_16180</name>
</gene>
<feature type="region of interest" description="Disordered" evidence="6">
    <location>
        <begin position="220"/>
        <end position="244"/>
    </location>
</feature>
<dbReference type="AlphaFoldDB" id="A0A221W4P7"/>
<dbReference type="SUPFAM" id="SSF90002">
    <property type="entry name" value="Hypothetical protein YjiA, C-terminal domain"/>
    <property type="match status" value="1"/>
</dbReference>
<keyword evidence="7" id="KW-0812">Transmembrane</keyword>
<evidence type="ECO:0000256" key="6">
    <source>
        <dbReference type="SAM" id="MobiDB-lite"/>
    </source>
</evidence>
<dbReference type="SUPFAM" id="SSF52540">
    <property type="entry name" value="P-loop containing nucleoside triphosphate hydrolases"/>
    <property type="match status" value="1"/>
</dbReference>
<dbReference type="KEGG" id="ahg:AHOG_16180"/>
<evidence type="ECO:0000256" key="2">
    <source>
        <dbReference type="ARBA" id="ARBA00022801"/>
    </source>
</evidence>
<evidence type="ECO:0000259" key="8">
    <source>
        <dbReference type="SMART" id="SM00833"/>
    </source>
</evidence>
<dbReference type="Gene3D" id="3.40.50.300">
    <property type="entry name" value="P-loop containing nucleotide triphosphate hydrolases"/>
    <property type="match status" value="1"/>
</dbReference>
<sequence>MRVVAGRSRRRIPVVIVAGFLGAGKTTLLNHLLTNRAGVRIGVLVNDFGSIEIDAMTVAGQVDSMVSLGNGCLCCAVDTSTVDELLDRLARPAAGIDVIVIEASGLAEPRDMIRLVLASENPRVEYGGLVEVVDAAEFESTRSRHPDLGTRLSLADLVVVNKSDRLPAEGRAALLASVRALGGGTPVVTTSHGRIDPELLFEPPERPRPEERFGQLSFDQLAPGGAEGSARTSEQARRDHQEDGCVDESHLHHGYQTVSFSSVTPLHPRRLMAFLDDRPPGLYRTKGFVYFGVAGHRQKFSLHTVGAFLRFRRSRWAAGEDRATRLVLIGFGIDVEAVHAALTACLEPRPAGLTEQDMLRVLTFVEP</sequence>
<comment type="similarity">
    <text evidence="4">Belongs to the SIMIBI class G3E GTPase family. ZNG1 subfamily.</text>
</comment>
<evidence type="ECO:0000256" key="1">
    <source>
        <dbReference type="ARBA" id="ARBA00022741"/>
    </source>
</evidence>
<accession>A0A221W4P7</accession>
<dbReference type="PANTHER" id="PTHR13748">
    <property type="entry name" value="COBW-RELATED"/>
    <property type="match status" value="1"/>
</dbReference>
<evidence type="ECO:0000256" key="7">
    <source>
        <dbReference type="SAM" id="Phobius"/>
    </source>
</evidence>